<dbReference type="AlphaFoldDB" id="A0A9D2HSI2"/>
<evidence type="ECO:0000256" key="5">
    <source>
        <dbReference type="ARBA" id="ARBA00022723"/>
    </source>
</evidence>
<reference evidence="11" key="1">
    <citation type="journal article" date="2021" name="PeerJ">
        <title>Extensive microbial diversity within the chicken gut microbiome revealed by metagenomics and culture.</title>
        <authorList>
            <person name="Gilroy R."/>
            <person name="Ravi A."/>
            <person name="Getino M."/>
            <person name="Pursley I."/>
            <person name="Horton D.L."/>
            <person name="Alikhan N.F."/>
            <person name="Baker D."/>
            <person name="Gharbi K."/>
            <person name="Hall N."/>
            <person name="Watson M."/>
            <person name="Adriaenssens E.M."/>
            <person name="Foster-Nyarko E."/>
            <person name="Jarju S."/>
            <person name="Secka A."/>
            <person name="Antonio M."/>
            <person name="Oren A."/>
            <person name="Chaudhuri R.R."/>
            <person name="La Ragione R."/>
            <person name="Hildebrand F."/>
            <person name="Pallen M.J."/>
        </authorList>
    </citation>
    <scope>NUCLEOTIDE SEQUENCE</scope>
    <source>
        <strain evidence="11">ChiHecec1B25-7008</strain>
    </source>
</reference>
<evidence type="ECO:0000256" key="1">
    <source>
        <dbReference type="ARBA" id="ARBA00001946"/>
    </source>
</evidence>
<comment type="caution">
    <text evidence="11">The sequence shown here is derived from an EMBL/GenBank/DDBJ whole genome shotgun (WGS) entry which is preliminary data.</text>
</comment>
<evidence type="ECO:0000259" key="10">
    <source>
        <dbReference type="Pfam" id="PF01909"/>
    </source>
</evidence>
<reference evidence="11" key="2">
    <citation type="submission" date="2021-04" db="EMBL/GenBank/DDBJ databases">
        <authorList>
            <person name="Gilroy R."/>
        </authorList>
    </citation>
    <scope>NUCLEOTIDE SEQUENCE</scope>
    <source>
        <strain evidence="11">ChiHecec1B25-7008</strain>
    </source>
</reference>
<evidence type="ECO:0000256" key="4">
    <source>
        <dbReference type="ARBA" id="ARBA00022695"/>
    </source>
</evidence>
<evidence type="ECO:0000313" key="11">
    <source>
        <dbReference type="EMBL" id="HJA84519.1"/>
    </source>
</evidence>
<name>A0A9D2HSI2_9BACE</name>
<feature type="domain" description="Polymerase nucleotidyl transferase" evidence="10">
    <location>
        <begin position="12"/>
        <end position="95"/>
    </location>
</feature>
<dbReference type="PANTHER" id="PTHR33571:SF14">
    <property type="entry name" value="PROTEIN ADENYLYLTRANSFERASE MJ0435-RELATED"/>
    <property type="match status" value="1"/>
</dbReference>
<comment type="similarity">
    <text evidence="9">Belongs to the MntA antitoxin family.</text>
</comment>
<evidence type="ECO:0000256" key="8">
    <source>
        <dbReference type="ARBA" id="ARBA00022842"/>
    </source>
</evidence>
<dbReference type="InterPro" id="IPR052038">
    <property type="entry name" value="Type-VII_TA_antitoxin"/>
</dbReference>
<keyword evidence="8" id="KW-0460">Magnesium</keyword>
<evidence type="ECO:0000256" key="6">
    <source>
        <dbReference type="ARBA" id="ARBA00022741"/>
    </source>
</evidence>
<organism evidence="11 12">
    <name type="scientific">Candidatus Bacteroides intestinavium</name>
    <dbReference type="NCBI Taxonomy" id="2838469"/>
    <lineage>
        <taxon>Bacteria</taxon>
        <taxon>Pseudomonadati</taxon>
        <taxon>Bacteroidota</taxon>
        <taxon>Bacteroidia</taxon>
        <taxon>Bacteroidales</taxon>
        <taxon>Bacteroidaceae</taxon>
        <taxon>Bacteroides</taxon>
    </lineage>
</organism>
<protein>
    <submittedName>
        <fullName evidence="11">Nucleotidyltransferase family protein</fullName>
    </submittedName>
</protein>
<accession>A0A9D2HSI2</accession>
<dbReference type="InterPro" id="IPR043519">
    <property type="entry name" value="NT_sf"/>
</dbReference>
<comment type="cofactor">
    <cofactor evidence="1">
        <name>Mg(2+)</name>
        <dbReference type="ChEBI" id="CHEBI:18420"/>
    </cofactor>
</comment>
<dbReference type="Pfam" id="PF01909">
    <property type="entry name" value="NTP_transf_2"/>
    <property type="match status" value="1"/>
</dbReference>
<dbReference type="PANTHER" id="PTHR33571">
    <property type="entry name" value="SSL8005 PROTEIN"/>
    <property type="match status" value="1"/>
</dbReference>
<dbReference type="CDD" id="cd05403">
    <property type="entry name" value="NT_KNTase_like"/>
    <property type="match status" value="1"/>
</dbReference>
<keyword evidence="2" id="KW-1277">Toxin-antitoxin system</keyword>
<evidence type="ECO:0000256" key="9">
    <source>
        <dbReference type="ARBA" id="ARBA00038276"/>
    </source>
</evidence>
<evidence type="ECO:0000256" key="7">
    <source>
        <dbReference type="ARBA" id="ARBA00022840"/>
    </source>
</evidence>
<dbReference type="GO" id="GO:0016779">
    <property type="term" value="F:nucleotidyltransferase activity"/>
    <property type="evidence" value="ECO:0007669"/>
    <property type="project" value="UniProtKB-KW"/>
</dbReference>
<keyword evidence="6" id="KW-0547">Nucleotide-binding</keyword>
<keyword evidence="4" id="KW-0548">Nucleotidyltransferase</keyword>
<keyword evidence="5" id="KW-0479">Metal-binding</keyword>
<evidence type="ECO:0000313" key="12">
    <source>
        <dbReference type="Proteomes" id="UP000823860"/>
    </source>
</evidence>
<dbReference type="InterPro" id="IPR002934">
    <property type="entry name" value="Polymerase_NTP_transf_dom"/>
</dbReference>
<sequence>MMTRNQCISLLRSCADVLRQRFGIRSLCLFGSMARNEQREESDVDVCVEMPPKLFLLVELGMYLEELLGCHVDVVRRHRNMNELLRKEIEKDGIYVIQA</sequence>
<keyword evidence="3" id="KW-0808">Transferase</keyword>
<gene>
    <name evidence="11" type="ORF">H9785_11215</name>
</gene>
<dbReference type="Gene3D" id="3.30.460.10">
    <property type="entry name" value="Beta Polymerase, domain 2"/>
    <property type="match status" value="1"/>
</dbReference>
<dbReference type="GO" id="GO:0005524">
    <property type="term" value="F:ATP binding"/>
    <property type="evidence" value="ECO:0007669"/>
    <property type="project" value="UniProtKB-KW"/>
</dbReference>
<dbReference type="Proteomes" id="UP000823860">
    <property type="component" value="Unassembled WGS sequence"/>
</dbReference>
<evidence type="ECO:0000256" key="2">
    <source>
        <dbReference type="ARBA" id="ARBA00022649"/>
    </source>
</evidence>
<dbReference type="GO" id="GO:0046872">
    <property type="term" value="F:metal ion binding"/>
    <property type="evidence" value="ECO:0007669"/>
    <property type="project" value="UniProtKB-KW"/>
</dbReference>
<keyword evidence="7" id="KW-0067">ATP-binding</keyword>
<dbReference type="EMBL" id="DWZE01000136">
    <property type="protein sequence ID" value="HJA84519.1"/>
    <property type="molecule type" value="Genomic_DNA"/>
</dbReference>
<proteinExistence type="inferred from homology"/>
<evidence type="ECO:0000256" key="3">
    <source>
        <dbReference type="ARBA" id="ARBA00022679"/>
    </source>
</evidence>
<dbReference type="SUPFAM" id="SSF81301">
    <property type="entry name" value="Nucleotidyltransferase"/>
    <property type="match status" value="1"/>
</dbReference>